<reference evidence="2" key="1">
    <citation type="submission" date="2016-05" db="EMBL/GenBank/DDBJ databases">
        <title>Whole genome shotgun sequencing of cultured foodborne pathogen.</title>
        <authorList>
            <person name="Zheng J."/>
            <person name="Timme R."/>
            <person name="Allard M."/>
            <person name="Strain E."/>
            <person name="Luo Y."/>
            <person name="Brown E."/>
        </authorList>
    </citation>
    <scope>NUCLEOTIDE SEQUENCE [LARGE SCALE GENOMIC DNA]</scope>
    <source>
        <strain evidence="2">CFSAN034343</strain>
    </source>
</reference>
<dbReference type="Pfam" id="PF17236">
    <property type="entry name" value="SU10_MCP"/>
    <property type="match status" value="1"/>
</dbReference>
<gene>
    <name evidence="1" type="ORF">A7312_14195</name>
</gene>
<organism evidence="1 2">
    <name type="scientific">Paenibacillus polymyxa</name>
    <name type="common">Bacillus polymyxa</name>
    <dbReference type="NCBI Taxonomy" id="1406"/>
    <lineage>
        <taxon>Bacteria</taxon>
        <taxon>Bacillati</taxon>
        <taxon>Bacillota</taxon>
        <taxon>Bacilli</taxon>
        <taxon>Bacillales</taxon>
        <taxon>Paenibacillaceae</taxon>
        <taxon>Paenibacillus</taxon>
    </lineage>
</organism>
<sequence length="366" mass="39639">MMTIYTTDLVGKRESVSDEILLLNPTQTPMLNLLGFSQPVTSTTHVWVEDAMFATRTTVTAAATVEATEIKVASTEPFRPHTIAEVGDELVLIQAVDTTANKIAVVRGHSGTTAAAIAKDAPIESLYGDSREGADARDARYKSKTKVDNVTQIFEDTVSVTGSAEAVAQYGIGSSGLYAYEKAKKQLELALQLEKAIIGGRKFDSGDMRTMRGIRSFIETNVTTAGGPVTKKLLDDVAQKVYDAGGFATGSAGYTFVVPAVQKRAISDMAFTQIRLTQAENSRGQKVDHIVNDFGTFQVVLNDNLKPDEILFVDANRIKIRPLGDRSFGHTYLGVKGDYQSGIIVGEYTLEFEQEKAHARIKGLTA</sequence>
<name>A0ABX2Z9B9_PAEPO</name>
<keyword evidence="2" id="KW-1185">Reference proteome</keyword>
<dbReference type="Proteomes" id="UP000094974">
    <property type="component" value="Unassembled WGS sequence"/>
</dbReference>
<dbReference type="EMBL" id="LYND01000173">
    <property type="protein sequence ID" value="ODA06717.1"/>
    <property type="molecule type" value="Genomic_DNA"/>
</dbReference>
<proteinExistence type="predicted"/>
<protein>
    <submittedName>
        <fullName evidence="1">Uncharacterized protein</fullName>
    </submittedName>
</protein>
<accession>A0ABX2Z9B9</accession>
<evidence type="ECO:0000313" key="1">
    <source>
        <dbReference type="EMBL" id="ODA06717.1"/>
    </source>
</evidence>
<evidence type="ECO:0000313" key="2">
    <source>
        <dbReference type="Proteomes" id="UP000094974"/>
    </source>
</evidence>
<comment type="caution">
    <text evidence="1">The sequence shown here is derived from an EMBL/GenBank/DDBJ whole genome shotgun (WGS) entry which is preliminary data.</text>
</comment>
<dbReference type="InterPro" id="IPR035198">
    <property type="entry name" value="SU10_MCP"/>
</dbReference>